<comment type="caution">
    <text evidence="2">The sequence shown here is derived from an EMBL/GenBank/DDBJ whole genome shotgun (WGS) entry which is preliminary data.</text>
</comment>
<organism evidence="2 3">
    <name type="scientific">Kitasatospora cheerisanensis KCTC 2395</name>
    <dbReference type="NCBI Taxonomy" id="1348663"/>
    <lineage>
        <taxon>Bacteria</taxon>
        <taxon>Bacillati</taxon>
        <taxon>Actinomycetota</taxon>
        <taxon>Actinomycetes</taxon>
        <taxon>Kitasatosporales</taxon>
        <taxon>Streptomycetaceae</taxon>
        <taxon>Kitasatospora</taxon>
    </lineage>
</organism>
<dbReference type="EMBL" id="JNBY01000007">
    <property type="protein sequence ID" value="KDN88077.1"/>
    <property type="molecule type" value="Genomic_DNA"/>
</dbReference>
<name>A0A066Z3I9_9ACTN</name>
<gene>
    <name evidence="2" type="ORF">KCH_01540</name>
</gene>
<evidence type="ECO:0000313" key="3">
    <source>
        <dbReference type="Proteomes" id="UP000027178"/>
    </source>
</evidence>
<keyword evidence="1" id="KW-0472">Membrane</keyword>
<dbReference type="Proteomes" id="UP000027178">
    <property type="component" value="Unassembled WGS sequence"/>
</dbReference>
<evidence type="ECO:0000256" key="1">
    <source>
        <dbReference type="SAM" id="Phobius"/>
    </source>
</evidence>
<dbReference type="eggNOG" id="ENOG5033RRU">
    <property type="taxonomic scope" value="Bacteria"/>
</dbReference>
<dbReference type="PATRIC" id="fig|1348663.4.peg.134"/>
<proteinExistence type="predicted"/>
<keyword evidence="1" id="KW-1133">Transmembrane helix</keyword>
<protein>
    <submittedName>
        <fullName evidence="2">Uncharacterized protein</fullName>
    </submittedName>
</protein>
<accession>A0A066Z3I9</accession>
<sequence length="402" mass="41222">MPSDTAVSALMRDAADLTPDLPVELLADAGERLGRSRVRRRRLAAAAGAGAALTLVALAGVALRPGGGAPVVVRPMGNPAVTGQFMIDTLVSLLPPGQVDSTFGAGSDAPHGGPMAHLAFDDGQGASAITLSTDWVALPIGAGTQGTQCVDPTVRPTDGCTRTVGPDGSILMIQKFRPEPGGGPTSTWTAIWTGADGRQVRLDERNSRTAGPPLTRPEPALSVEQLAAVISSPAWNPVFEVFTTSTNAPGGSQLPLPDAILATADRLLPAGLQRDRGSAPQTTPGTAHLTVTVDGQTCLLSITVTPHWMKDGDPRSIFASLANGRPTTRTASGAEVVTSTYGATKSSPEPPVRWLADALLPDGTHVSVSENIGANSFDAKPGTPALTLDQLADLAAASAWQQ</sequence>
<dbReference type="OrthoDB" id="3871806at2"/>
<dbReference type="RefSeq" id="WP_035858068.1">
    <property type="nucleotide sequence ID" value="NZ_KK853997.1"/>
</dbReference>
<reference evidence="2 3" key="1">
    <citation type="submission" date="2014-05" db="EMBL/GenBank/DDBJ databases">
        <title>Draft Genome Sequence of Kitasatospora cheerisanensis KCTC 2395.</title>
        <authorList>
            <person name="Nam D.H."/>
        </authorList>
    </citation>
    <scope>NUCLEOTIDE SEQUENCE [LARGE SCALE GENOMIC DNA]</scope>
    <source>
        <strain evidence="2 3">KCTC 2395</strain>
    </source>
</reference>
<evidence type="ECO:0000313" key="2">
    <source>
        <dbReference type="EMBL" id="KDN88077.1"/>
    </source>
</evidence>
<dbReference type="AlphaFoldDB" id="A0A066Z3I9"/>
<keyword evidence="1" id="KW-0812">Transmembrane</keyword>
<feature type="transmembrane region" description="Helical" evidence="1">
    <location>
        <begin position="43"/>
        <end position="63"/>
    </location>
</feature>
<keyword evidence="3" id="KW-1185">Reference proteome</keyword>
<dbReference type="HOGENOM" id="CLU_684725_0_0_11"/>